<proteinExistence type="predicted"/>
<organism evidence="1 2">
    <name type="scientific">Nephila pilipes</name>
    <name type="common">Giant wood spider</name>
    <name type="synonym">Nephila maculata</name>
    <dbReference type="NCBI Taxonomy" id="299642"/>
    <lineage>
        <taxon>Eukaryota</taxon>
        <taxon>Metazoa</taxon>
        <taxon>Ecdysozoa</taxon>
        <taxon>Arthropoda</taxon>
        <taxon>Chelicerata</taxon>
        <taxon>Arachnida</taxon>
        <taxon>Araneae</taxon>
        <taxon>Araneomorphae</taxon>
        <taxon>Entelegynae</taxon>
        <taxon>Araneoidea</taxon>
        <taxon>Nephilidae</taxon>
        <taxon>Nephila</taxon>
    </lineage>
</organism>
<evidence type="ECO:0000313" key="2">
    <source>
        <dbReference type="Proteomes" id="UP000887013"/>
    </source>
</evidence>
<comment type="caution">
    <text evidence="1">The sequence shown here is derived from an EMBL/GenBank/DDBJ whole genome shotgun (WGS) entry which is preliminary data.</text>
</comment>
<sequence>MAASPPELVLETMDTGPPFSDEDTHIFMLQRNLECSDAKQHDKAVSDRTSRRAKKVYNHACPNSSIPKSLALSWLKLGHRQALKQKDSKFLSFRDITSAVQ</sequence>
<accession>A0A8X6NFT2</accession>
<evidence type="ECO:0000313" key="1">
    <source>
        <dbReference type="EMBL" id="GFT12903.1"/>
    </source>
</evidence>
<reference evidence="1" key="1">
    <citation type="submission" date="2020-08" db="EMBL/GenBank/DDBJ databases">
        <title>Multicomponent nature underlies the extraordinary mechanical properties of spider dragline silk.</title>
        <authorList>
            <person name="Kono N."/>
            <person name="Nakamura H."/>
            <person name="Mori M."/>
            <person name="Yoshida Y."/>
            <person name="Ohtoshi R."/>
            <person name="Malay A.D."/>
            <person name="Moran D.A.P."/>
            <person name="Tomita M."/>
            <person name="Numata K."/>
            <person name="Arakawa K."/>
        </authorList>
    </citation>
    <scope>NUCLEOTIDE SEQUENCE</scope>
</reference>
<keyword evidence="2" id="KW-1185">Reference proteome</keyword>
<name>A0A8X6NFT2_NEPPI</name>
<dbReference type="Proteomes" id="UP000887013">
    <property type="component" value="Unassembled WGS sequence"/>
</dbReference>
<protein>
    <submittedName>
        <fullName evidence="1">Uncharacterized protein</fullName>
    </submittedName>
</protein>
<dbReference type="AlphaFoldDB" id="A0A8X6NFT2"/>
<gene>
    <name evidence="1" type="ORF">NPIL_519281</name>
</gene>
<dbReference type="EMBL" id="BMAW01104176">
    <property type="protein sequence ID" value="GFT12903.1"/>
    <property type="molecule type" value="Genomic_DNA"/>
</dbReference>